<accession>Q03GK4</accession>
<comment type="cofactor">
    <cofactor evidence="6">
        <name>Mg(2+)</name>
        <dbReference type="ChEBI" id="CHEBI:18420"/>
    </cofactor>
    <text evidence="6">Binds 1 Mg(2+) ion per trimer.</text>
</comment>
<keyword evidence="3" id="KW-0808">Transferase</keyword>
<reference evidence="8 9" key="1">
    <citation type="journal article" date="2006" name="Proc. Natl. Acad. Sci. U.S.A.">
        <title>Comparative genomics of the lactic acid bacteria.</title>
        <authorList>
            <person name="Makarova K."/>
            <person name="Slesarev A."/>
            <person name="Wolf Y."/>
            <person name="Sorokin A."/>
            <person name="Mirkin B."/>
            <person name="Koonin E."/>
            <person name="Pavlov A."/>
            <person name="Pavlova N."/>
            <person name="Karamychev V."/>
            <person name="Polouchine N."/>
            <person name="Shakhova V."/>
            <person name="Grigoriev I."/>
            <person name="Lou Y."/>
            <person name="Rohksar D."/>
            <person name="Lucas S."/>
            <person name="Huang K."/>
            <person name="Goodstein D.M."/>
            <person name="Hawkins T."/>
            <person name="Plengvidhya V."/>
            <person name="Welker D."/>
            <person name="Hughes J."/>
            <person name="Goh Y."/>
            <person name="Benson A."/>
            <person name="Baldwin K."/>
            <person name="Lee J.H."/>
            <person name="Diaz-Muniz I."/>
            <person name="Dosti B."/>
            <person name="Smeianov V."/>
            <person name="Wechter W."/>
            <person name="Barabote R."/>
            <person name="Lorca G."/>
            <person name="Altermann E."/>
            <person name="Barrangou R."/>
            <person name="Ganesan B."/>
            <person name="Xie Y."/>
            <person name="Rawsthorne H."/>
            <person name="Tamir D."/>
            <person name="Parker C."/>
            <person name="Breidt F."/>
            <person name="Broadbent J."/>
            <person name="Hutkins R."/>
            <person name="O'Sullivan D."/>
            <person name="Steele J."/>
            <person name="Unlu G."/>
            <person name="Saier M."/>
            <person name="Klaenhammer T."/>
            <person name="Richardson P."/>
            <person name="Kozyavkin S."/>
            <person name="Weimer B."/>
            <person name="Mills D."/>
        </authorList>
    </citation>
    <scope>NUCLEOTIDE SEQUENCE [LARGE SCALE GENOMIC DNA]</scope>
    <source>
        <strain evidence="9">ATCC 25745 / CCUG 21536 / LMG 10740 / 183-1w</strain>
    </source>
</reference>
<dbReference type="PROSITE" id="PS51095">
    <property type="entry name" value="PTS_EIIA_TYPE_3"/>
    <property type="match status" value="1"/>
</dbReference>
<evidence type="ECO:0000256" key="2">
    <source>
        <dbReference type="ARBA" id="ARBA00022597"/>
    </source>
</evidence>
<dbReference type="KEGG" id="ppe:PEPE_0580"/>
<name>Q03GK4_PEDPA</name>
<evidence type="ECO:0000313" key="8">
    <source>
        <dbReference type="EMBL" id="ABJ67668.1"/>
    </source>
</evidence>
<protein>
    <submittedName>
        <fullName evidence="8">Cellobiose-specific PTS system IIA component</fullName>
    </submittedName>
</protein>
<feature type="binding site" evidence="6">
    <location>
        <position position="86"/>
    </location>
    <ligand>
        <name>Mg(2+)</name>
        <dbReference type="ChEBI" id="CHEBI:18420"/>
        <note>ligand shared between all trimeric partners</note>
    </ligand>
</feature>
<evidence type="ECO:0000313" key="9">
    <source>
        <dbReference type="Proteomes" id="UP000000773"/>
    </source>
</evidence>
<evidence type="ECO:0000256" key="4">
    <source>
        <dbReference type="ARBA" id="ARBA00022683"/>
    </source>
</evidence>
<dbReference type="PIRSF" id="PIRSF000699">
    <property type="entry name" value="PTS_IILac_III"/>
    <property type="match status" value="1"/>
</dbReference>
<dbReference type="InterPro" id="IPR036542">
    <property type="entry name" value="PTS_IIA_lac/cel_sf"/>
</dbReference>
<dbReference type="RefSeq" id="WP_011673166.1">
    <property type="nucleotide sequence ID" value="NC_008525.1"/>
</dbReference>
<evidence type="ECO:0000256" key="5">
    <source>
        <dbReference type="PIRSR" id="PIRSR000699-1"/>
    </source>
</evidence>
<dbReference type="HOGENOM" id="CLU_152490_1_1_9"/>
<dbReference type="GO" id="GO:0046872">
    <property type="term" value="F:metal ion binding"/>
    <property type="evidence" value="ECO:0007669"/>
    <property type="project" value="UniProtKB-KW"/>
</dbReference>
<keyword evidence="6" id="KW-0460">Magnesium</keyword>
<dbReference type="GeneID" id="33062259"/>
<keyword evidence="2" id="KW-0762">Sugar transport</keyword>
<dbReference type="EMBL" id="CP000422">
    <property type="protein sequence ID" value="ABJ67668.1"/>
    <property type="molecule type" value="Genomic_DNA"/>
</dbReference>
<dbReference type="PANTHER" id="PTHR34382">
    <property type="entry name" value="PTS SYSTEM N,N'-DIACETYLCHITOBIOSE-SPECIFIC EIIA COMPONENT"/>
    <property type="match status" value="1"/>
</dbReference>
<dbReference type="STRING" id="278197.PEPE_0580"/>
<evidence type="ECO:0000256" key="6">
    <source>
        <dbReference type="PIRSR" id="PIRSR000699-2"/>
    </source>
</evidence>
<evidence type="ECO:0000256" key="3">
    <source>
        <dbReference type="ARBA" id="ARBA00022679"/>
    </source>
</evidence>
<keyword evidence="1" id="KW-0813">Transport</keyword>
<dbReference type="Proteomes" id="UP000000773">
    <property type="component" value="Chromosome"/>
</dbReference>
<dbReference type="GO" id="GO:0016740">
    <property type="term" value="F:transferase activity"/>
    <property type="evidence" value="ECO:0007669"/>
    <property type="project" value="UniProtKB-KW"/>
</dbReference>
<gene>
    <name evidence="8" type="ordered locus">PEPE_0580</name>
</gene>
<keyword evidence="4" id="KW-0598">Phosphotransferase system</keyword>
<evidence type="ECO:0000256" key="7">
    <source>
        <dbReference type="PROSITE-ProRule" id="PRU00418"/>
    </source>
</evidence>
<dbReference type="Pfam" id="PF02255">
    <property type="entry name" value="PTS_IIA"/>
    <property type="match status" value="1"/>
</dbReference>
<dbReference type="AlphaFoldDB" id="Q03GK4"/>
<dbReference type="PANTHER" id="PTHR34382:SF7">
    <property type="entry name" value="PTS SYSTEM N,N'-DIACETYLCHITOBIOSE-SPECIFIC EIIA COMPONENT"/>
    <property type="match status" value="1"/>
</dbReference>
<proteinExistence type="predicted"/>
<organism evidence="8 9">
    <name type="scientific">Pediococcus pentosaceus (strain ATCC 25745 / CCUG 21536 / LMG 10740 / 183-1w)</name>
    <dbReference type="NCBI Taxonomy" id="278197"/>
    <lineage>
        <taxon>Bacteria</taxon>
        <taxon>Bacillati</taxon>
        <taxon>Bacillota</taxon>
        <taxon>Bacilli</taxon>
        <taxon>Lactobacillales</taxon>
        <taxon>Lactobacillaceae</taxon>
        <taxon>Pediococcus</taxon>
    </lineage>
</organism>
<dbReference type="InterPro" id="IPR003188">
    <property type="entry name" value="PTS_IIA_lac/cel"/>
</dbReference>
<dbReference type="GO" id="GO:0009401">
    <property type="term" value="P:phosphoenolpyruvate-dependent sugar phosphotransferase system"/>
    <property type="evidence" value="ECO:0007669"/>
    <property type="project" value="UniProtKB-KW"/>
</dbReference>
<feature type="modified residue" description="Phosphohistidine; by HPr" evidence="7">
    <location>
        <position position="83"/>
    </location>
</feature>
<dbReference type="CDD" id="cd00215">
    <property type="entry name" value="PTS_IIA_lac"/>
    <property type="match status" value="1"/>
</dbReference>
<evidence type="ECO:0000256" key="1">
    <source>
        <dbReference type="ARBA" id="ARBA00022448"/>
    </source>
</evidence>
<dbReference type="OrthoDB" id="350602at2"/>
<dbReference type="eggNOG" id="COG1447">
    <property type="taxonomic scope" value="Bacteria"/>
</dbReference>
<sequence>MIDKESSSTVAVKETMEIIINAGDARDFIFKALDEVANSNYQKARELIKKANEKLVVAHRIQTKKLQEEAEGDDVTYSVLFTHAQDTVMTIMSEYNLAKRLINIFEKKEEKFRGSK</sequence>
<dbReference type="Gene3D" id="1.20.58.80">
    <property type="entry name" value="Phosphotransferase system, lactose/cellobiose-type IIA subunit"/>
    <property type="match status" value="1"/>
</dbReference>
<keyword evidence="6" id="KW-0479">Metal-binding</keyword>
<feature type="active site" description="Tele-phosphohistidine intermediate" evidence="5">
    <location>
        <position position="83"/>
    </location>
</feature>
<dbReference type="SUPFAM" id="SSF46973">
    <property type="entry name" value="Enzyme IIa from lactose specific PTS, IIa-lac"/>
    <property type="match status" value="1"/>
</dbReference>